<dbReference type="InterPro" id="IPR004375">
    <property type="entry name" value="NanQ/TabA/YiaL"/>
</dbReference>
<accession>A0ABR7PC19</accession>
<dbReference type="Proteomes" id="UP000661649">
    <property type="component" value="Unassembled WGS sequence"/>
</dbReference>
<dbReference type="Pfam" id="PF04074">
    <property type="entry name" value="DUF386"/>
    <property type="match status" value="1"/>
</dbReference>
<dbReference type="RefSeq" id="WP_187558776.1">
    <property type="nucleotide sequence ID" value="NZ_JACRTP010000004.1"/>
</dbReference>
<dbReference type="PANTHER" id="PTHR34986:SF1">
    <property type="entry name" value="PROTEIN YIAL"/>
    <property type="match status" value="1"/>
</dbReference>
<dbReference type="SUPFAM" id="SSF51197">
    <property type="entry name" value="Clavaminate synthase-like"/>
    <property type="match status" value="1"/>
</dbReference>
<keyword evidence="2" id="KW-1185">Reference proteome</keyword>
<protein>
    <submittedName>
        <fullName evidence="1">YhcH/YjgK/YiaL family protein</fullName>
    </submittedName>
</protein>
<proteinExistence type="predicted"/>
<dbReference type="PANTHER" id="PTHR34986">
    <property type="entry name" value="EVOLVED BETA-GALACTOSIDASE SUBUNIT BETA"/>
    <property type="match status" value="1"/>
</dbReference>
<dbReference type="Gene3D" id="2.60.120.370">
    <property type="entry name" value="YhcH/YjgK/YiaL"/>
    <property type="match status" value="1"/>
</dbReference>
<dbReference type="EMBL" id="JACRTP010000004">
    <property type="protein sequence ID" value="MBC8628973.1"/>
    <property type="molecule type" value="Genomic_DNA"/>
</dbReference>
<comment type="caution">
    <text evidence="1">The sequence shown here is derived from an EMBL/GenBank/DDBJ whole genome shotgun (WGS) entry which is preliminary data.</text>
</comment>
<gene>
    <name evidence="1" type="ORF">H8712_10195</name>
</gene>
<dbReference type="NCBIfam" id="TIGR00022">
    <property type="entry name" value="YhcH/YjgK/YiaL family protein"/>
    <property type="match status" value="1"/>
</dbReference>
<sequence>MYFDNLNNLTPNMISHFTDGIKKCLTYAKKNDLSSFDCGHYEIDGDNVYLNIAEFETAPVETKGWEAHRKFLDIHLILRGAEQIDVNFTPNMKPLDYLEANDFATFFGTLNGTVILKENDFLICYPTDAHRPGIAPENPEMIKKAVFKIAI</sequence>
<evidence type="ECO:0000313" key="1">
    <source>
        <dbReference type="EMBL" id="MBC8628973.1"/>
    </source>
</evidence>
<name>A0ABR7PC19_9FIRM</name>
<dbReference type="InterPro" id="IPR037012">
    <property type="entry name" value="NanQ/TabA/YiaL_sf"/>
</dbReference>
<reference evidence="1 2" key="1">
    <citation type="submission" date="2020-08" db="EMBL/GenBank/DDBJ databases">
        <title>Genome public.</title>
        <authorList>
            <person name="Liu C."/>
            <person name="Sun Q."/>
        </authorList>
    </citation>
    <scope>NUCLEOTIDE SEQUENCE [LARGE SCALE GENOMIC DNA]</scope>
    <source>
        <strain evidence="1 2">3_YM_SP_D4_24.mj</strain>
    </source>
</reference>
<organism evidence="1 2">
    <name type="scientific">Blautia stercoris</name>
    <dbReference type="NCBI Taxonomy" id="871664"/>
    <lineage>
        <taxon>Bacteria</taxon>
        <taxon>Bacillati</taxon>
        <taxon>Bacillota</taxon>
        <taxon>Clostridia</taxon>
        <taxon>Lachnospirales</taxon>
        <taxon>Lachnospiraceae</taxon>
        <taxon>Blautia</taxon>
    </lineage>
</organism>
<evidence type="ECO:0000313" key="2">
    <source>
        <dbReference type="Proteomes" id="UP000661649"/>
    </source>
</evidence>